<evidence type="ECO:0000259" key="2">
    <source>
        <dbReference type="Pfam" id="PF13556"/>
    </source>
</evidence>
<evidence type="ECO:0000256" key="1">
    <source>
        <dbReference type="ARBA" id="ARBA00006754"/>
    </source>
</evidence>
<reference evidence="4 5" key="1">
    <citation type="submission" date="2019-10" db="EMBL/GenBank/DDBJ databases">
        <title>Evaluation of single-gene subtyping targets for Pseudomonas.</title>
        <authorList>
            <person name="Reichler S.J."/>
            <person name="Orsi R.H."/>
            <person name="Wiedmann M."/>
            <person name="Martin N.H."/>
            <person name="Murphy S.I."/>
        </authorList>
    </citation>
    <scope>NUCLEOTIDE SEQUENCE [LARGE SCALE GENOMIC DNA]</scope>
    <source>
        <strain evidence="4 5">FSL R10-1637</strain>
    </source>
</reference>
<evidence type="ECO:0000313" key="4">
    <source>
        <dbReference type="EMBL" id="MQU08753.1"/>
    </source>
</evidence>
<dbReference type="InterPro" id="IPR041522">
    <property type="entry name" value="CdaR_GGDEF"/>
</dbReference>
<dbReference type="InterPro" id="IPR042070">
    <property type="entry name" value="PucR_C-HTH_sf"/>
</dbReference>
<dbReference type="Gene3D" id="1.10.10.2840">
    <property type="entry name" value="PucR C-terminal helix-turn-helix domain"/>
    <property type="match status" value="1"/>
</dbReference>
<sequence length="456" mass="50631">MSFGMSTLQAAILFLMTMKSKPAVFGSRLIGDYMENLKSVFAYFLPSCRADQVLSQALVAPVVLELAISKVGEKEVAWGLELSQRSLAVAKSKFSYLDSFPDMEVLKSLELLMLQLLVRMSGHDADVGLSESMRAMAYKAVRMDVYFESIVQGIRETQGLWTKEILDSLDISIERQNISQLVMMLALVFDDAVKDFFEGCLAEKELLLEESLVSKRRLVEELIEGGSSMGSEVVEAFKSNLGVEPDRFYTAIIISSARAASKANKYTQRAIGELISNSSLVHLPQADGAWLWIATGTPPLKKQISNLTTSLKSAEIGIYCLGETVRGIEGFRRSHVQARALLEVGKQYSVGRVLQWPTHAATAIFIRNKELTDWFVKSTLGELASTDQKIESYRETLKSYLLSGNSLLHAAESLGIHRNTVVYRLQAVEDILGKPIKEFDFSLSCALTLLDLKPRD</sequence>
<dbReference type="AlphaFoldDB" id="A0A6L5HZP2"/>
<dbReference type="InterPro" id="IPR025736">
    <property type="entry name" value="PucR_C-HTH_dom"/>
</dbReference>
<dbReference type="PANTHER" id="PTHR33744:SF1">
    <property type="entry name" value="DNA-BINDING TRANSCRIPTIONAL ACTIVATOR ADER"/>
    <property type="match status" value="1"/>
</dbReference>
<organism evidence="4 5">
    <name type="scientific">Pseudomonas helleri</name>
    <dbReference type="NCBI Taxonomy" id="1608996"/>
    <lineage>
        <taxon>Bacteria</taxon>
        <taxon>Pseudomonadati</taxon>
        <taxon>Pseudomonadota</taxon>
        <taxon>Gammaproteobacteria</taxon>
        <taxon>Pseudomonadales</taxon>
        <taxon>Pseudomonadaceae</taxon>
        <taxon>Pseudomonas</taxon>
    </lineage>
</organism>
<feature type="domain" description="CdaR GGDEF-like" evidence="3">
    <location>
        <begin position="239"/>
        <end position="344"/>
    </location>
</feature>
<dbReference type="Proteomes" id="UP000478064">
    <property type="component" value="Unassembled WGS sequence"/>
</dbReference>
<evidence type="ECO:0000313" key="5">
    <source>
        <dbReference type="Proteomes" id="UP000478064"/>
    </source>
</evidence>
<protein>
    <recommendedName>
        <fullName evidence="6">PucR family transcriptional regulator</fullName>
    </recommendedName>
</protein>
<evidence type="ECO:0000259" key="3">
    <source>
        <dbReference type="Pfam" id="PF17853"/>
    </source>
</evidence>
<comment type="caution">
    <text evidence="4">The sequence shown here is derived from an EMBL/GenBank/DDBJ whole genome shotgun (WGS) entry which is preliminary data.</text>
</comment>
<gene>
    <name evidence="4" type="ORF">GHO27_24160</name>
</gene>
<accession>A0A6L5HZP2</accession>
<evidence type="ECO:0008006" key="6">
    <source>
        <dbReference type="Google" id="ProtNLM"/>
    </source>
</evidence>
<dbReference type="Pfam" id="PF13556">
    <property type="entry name" value="HTH_30"/>
    <property type="match status" value="1"/>
</dbReference>
<name>A0A6L5HZP2_9PSED</name>
<comment type="similarity">
    <text evidence="1">Belongs to the CdaR family.</text>
</comment>
<dbReference type="Pfam" id="PF17853">
    <property type="entry name" value="GGDEF_2"/>
    <property type="match status" value="1"/>
</dbReference>
<proteinExistence type="inferred from homology"/>
<dbReference type="PANTHER" id="PTHR33744">
    <property type="entry name" value="CARBOHYDRATE DIACID REGULATOR"/>
    <property type="match status" value="1"/>
</dbReference>
<feature type="domain" description="PucR C-terminal helix-turn-helix" evidence="2">
    <location>
        <begin position="394"/>
        <end position="447"/>
    </location>
</feature>
<dbReference type="InterPro" id="IPR051448">
    <property type="entry name" value="CdaR-like_regulators"/>
</dbReference>
<dbReference type="EMBL" id="WIVU01000073">
    <property type="protein sequence ID" value="MQU08753.1"/>
    <property type="molecule type" value="Genomic_DNA"/>
</dbReference>